<evidence type="ECO:0000256" key="5">
    <source>
        <dbReference type="ARBA" id="ARBA00023017"/>
    </source>
</evidence>
<reference evidence="8" key="1">
    <citation type="submission" date="2023-06" db="EMBL/GenBank/DDBJ databases">
        <title>Survivors Of The Sea: Transcriptome response of Skeletonema marinoi to long-term dormancy.</title>
        <authorList>
            <person name="Pinder M.I.M."/>
            <person name="Kourtchenko O."/>
            <person name="Robertson E.K."/>
            <person name="Larsson T."/>
            <person name="Maumus F."/>
            <person name="Osuna-Cruz C.M."/>
            <person name="Vancaester E."/>
            <person name="Stenow R."/>
            <person name="Vandepoele K."/>
            <person name="Ploug H."/>
            <person name="Bruchert V."/>
            <person name="Godhe A."/>
            <person name="Topel M."/>
        </authorList>
    </citation>
    <scope>NUCLEOTIDE SEQUENCE</scope>
    <source>
        <strain evidence="8">R05AC</strain>
    </source>
</reference>
<dbReference type="SMART" id="SM01375">
    <property type="entry name" value="Dynein_light"/>
    <property type="match status" value="1"/>
</dbReference>
<dbReference type="SUPFAM" id="SSF54648">
    <property type="entry name" value="DLC"/>
    <property type="match status" value="1"/>
</dbReference>
<dbReference type="PANTHER" id="PTHR11886:SF35">
    <property type="entry name" value="DYNEIN LIGHT CHAIN"/>
    <property type="match status" value="1"/>
</dbReference>
<accession>A0AAD9DA19</accession>
<keyword evidence="6" id="KW-0505">Motor protein</keyword>
<evidence type="ECO:0000256" key="3">
    <source>
        <dbReference type="ARBA" id="ARBA00022490"/>
    </source>
</evidence>
<dbReference type="AlphaFoldDB" id="A0AAD9DA19"/>
<dbReference type="GO" id="GO:0005874">
    <property type="term" value="C:microtubule"/>
    <property type="evidence" value="ECO:0007669"/>
    <property type="project" value="UniProtKB-KW"/>
</dbReference>
<comment type="subcellular location">
    <subcellularLocation>
        <location evidence="1">Cytoplasm</location>
        <location evidence="1">Cytoskeleton</location>
    </subcellularLocation>
</comment>
<keyword evidence="5" id="KW-0243">Dynein</keyword>
<keyword evidence="3" id="KW-0963">Cytoplasm</keyword>
<dbReference type="GO" id="GO:0045505">
    <property type="term" value="F:dynein intermediate chain binding"/>
    <property type="evidence" value="ECO:0007669"/>
    <property type="project" value="TreeGrafter"/>
</dbReference>
<name>A0AAD9DA19_9STRA</name>
<dbReference type="Pfam" id="PF01221">
    <property type="entry name" value="Dynein_light"/>
    <property type="match status" value="1"/>
</dbReference>
<protein>
    <submittedName>
        <fullName evidence="8">Dynein light chain</fullName>
    </submittedName>
</protein>
<keyword evidence="9" id="KW-1185">Reference proteome</keyword>
<dbReference type="Gene3D" id="3.30.740.10">
    <property type="entry name" value="Protein Inhibitor Of Neuronal Nitric Oxide Synthase"/>
    <property type="match status" value="1"/>
</dbReference>
<keyword evidence="7" id="KW-0206">Cytoskeleton</keyword>
<dbReference type="GO" id="GO:0005868">
    <property type="term" value="C:cytoplasmic dynein complex"/>
    <property type="evidence" value="ECO:0007669"/>
    <property type="project" value="TreeGrafter"/>
</dbReference>
<dbReference type="GO" id="GO:0007017">
    <property type="term" value="P:microtubule-based process"/>
    <property type="evidence" value="ECO:0007669"/>
    <property type="project" value="InterPro"/>
</dbReference>
<comment type="similarity">
    <text evidence="2">Belongs to the dynein light chain family.</text>
</comment>
<evidence type="ECO:0000256" key="4">
    <source>
        <dbReference type="ARBA" id="ARBA00022701"/>
    </source>
</evidence>
<keyword evidence="4" id="KW-0493">Microtubule</keyword>
<dbReference type="EMBL" id="JATAAI010000021">
    <property type="protein sequence ID" value="KAK1738434.1"/>
    <property type="molecule type" value="Genomic_DNA"/>
</dbReference>
<evidence type="ECO:0000256" key="2">
    <source>
        <dbReference type="ARBA" id="ARBA00010156"/>
    </source>
</evidence>
<sequence>MTEQRKAVIKNADMSEEMQQDAVDIASQALAKYNIEKDVAAYIKKEFDKKHSPTWHVIVGRNFGSYVTHETKHFIYFYLGQGIDRVLIRFELLMPETGYLLAGCLDGGINNFPTNIERMTSSLTLSRRIEGRRISNMECVNEILDRQQRLAAMASDTDSLYSIVDLQMLVEHCRDSAKSKILSYYAETYLVVAPAPEELVLHGAAELKVSPSNTAQLVQDYSSLIRHKNHGMLPLHVVVAATGVDHVGRVKAFLNAWPEAAKVLDAQGLLPVQIALLHGAEWEVVKLLIDVFPSALQYPFLPCAPVPGQLRMLIGLRPFHMACSLKYGLSFLFQLLAESQDSIAAVPSHLIHNKAHFL</sequence>
<dbReference type="InterPro" id="IPR001372">
    <property type="entry name" value="Dynein_light_chain_typ-1/2"/>
</dbReference>
<dbReference type="FunFam" id="3.30.740.10:FF:000001">
    <property type="entry name" value="Dynein light chain"/>
    <property type="match status" value="1"/>
</dbReference>
<evidence type="ECO:0000256" key="6">
    <source>
        <dbReference type="ARBA" id="ARBA00023175"/>
    </source>
</evidence>
<proteinExistence type="inferred from homology"/>
<comment type="caution">
    <text evidence="8">The sequence shown here is derived from an EMBL/GenBank/DDBJ whole genome shotgun (WGS) entry which is preliminary data.</text>
</comment>
<evidence type="ECO:0000256" key="1">
    <source>
        <dbReference type="ARBA" id="ARBA00004245"/>
    </source>
</evidence>
<dbReference type="Proteomes" id="UP001224775">
    <property type="component" value="Unassembled WGS sequence"/>
</dbReference>
<gene>
    <name evidence="8" type="ORF">QTG54_011103</name>
</gene>
<evidence type="ECO:0000256" key="7">
    <source>
        <dbReference type="ARBA" id="ARBA00023212"/>
    </source>
</evidence>
<evidence type="ECO:0000313" key="8">
    <source>
        <dbReference type="EMBL" id="KAK1738434.1"/>
    </source>
</evidence>
<organism evidence="8 9">
    <name type="scientific">Skeletonema marinoi</name>
    <dbReference type="NCBI Taxonomy" id="267567"/>
    <lineage>
        <taxon>Eukaryota</taxon>
        <taxon>Sar</taxon>
        <taxon>Stramenopiles</taxon>
        <taxon>Ochrophyta</taxon>
        <taxon>Bacillariophyta</taxon>
        <taxon>Coscinodiscophyceae</taxon>
        <taxon>Thalassiosirophycidae</taxon>
        <taxon>Thalassiosirales</taxon>
        <taxon>Skeletonemataceae</taxon>
        <taxon>Skeletonema</taxon>
        <taxon>Skeletonema marinoi-dohrnii complex</taxon>
    </lineage>
</organism>
<dbReference type="PANTHER" id="PTHR11886">
    <property type="entry name" value="DYNEIN LIGHT CHAIN"/>
    <property type="match status" value="1"/>
</dbReference>
<dbReference type="CDD" id="cd21452">
    <property type="entry name" value="DLC-like_DYNLL1_DYNLL2"/>
    <property type="match status" value="1"/>
</dbReference>
<dbReference type="PROSITE" id="PS01239">
    <property type="entry name" value="DYNEIN_LIGHT_1"/>
    <property type="match status" value="1"/>
</dbReference>
<evidence type="ECO:0000313" key="9">
    <source>
        <dbReference type="Proteomes" id="UP001224775"/>
    </source>
</evidence>
<dbReference type="InterPro" id="IPR037177">
    <property type="entry name" value="DLC_sf"/>
</dbReference>
<dbReference type="InterPro" id="IPR019763">
    <property type="entry name" value="Dynein_light_1/2_CS"/>
</dbReference>